<keyword evidence="3" id="KW-1185">Reference proteome</keyword>
<comment type="caution">
    <text evidence="2">The sequence shown here is derived from an EMBL/GenBank/DDBJ whole genome shotgun (WGS) entry which is preliminary data.</text>
</comment>
<dbReference type="RefSeq" id="WP_109435386.1">
    <property type="nucleotide sequence ID" value="NZ_CANLVC010000017.1"/>
</dbReference>
<keyword evidence="1" id="KW-1133">Transmembrane helix</keyword>
<keyword evidence="1" id="KW-0472">Membrane</keyword>
<name>A0A554VLZ6_9FLAO</name>
<feature type="transmembrane region" description="Helical" evidence="1">
    <location>
        <begin position="9"/>
        <end position="28"/>
    </location>
</feature>
<evidence type="ECO:0000256" key="1">
    <source>
        <dbReference type="SAM" id="Phobius"/>
    </source>
</evidence>
<sequence length="64" mass="7772">MKKRHQQKLIVLSLVLFLLWNVPLILIFDQFGEFLGFPMIYFFIFLIWIIAVAISFVILRKHYE</sequence>
<protein>
    <recommendedName>
        <fullName evidence="4">DUF3311 domain-containing protein</fullName>
    </recommendedName>
</protein>
<evidence type="ECO:0008006" key="4">
    <source>
        <dbReference type="Google" id="ProtNLM"/>
    </source>
</evidence>
<feature type="transmembrane region" description="Helical" evidence="1">
    <location>
        <begin position="40"/>
        <end position="59"/>
    </location>
</feature>
<dbReference type="OrthoDB" id="1274170at2"/>
<keyword evidence="1" id="KW-0812">Transmembrane</keyword>
<accession>A0A554VLZ6</accession>
<proteinExistence type="predicted"/>
<dbReference type="Proteomes" id="UP000318833">
    <property type="component" value="Unassembled WGS sequence"/>
</dbReference>
<reference evidence="2 3" key="1">
    <citation type="submission" date="2019-07" db="EMBL/GenBank/DDBJ databases">
        <title>The draft genome sequence of Aquimarina algiphila M91.</title>
        <authorList>
            <person name="Meng X."/>
        </authorList>
    </citation>
    <scope>NUCLEOTIDE SEQUENCE [LARGE SCALE GENOMIC DNA]</scope>
    <source>
        <strain evidence="2 3">M91</strain>
    </source>
</reference>
<gene>
    <name evidence="2" type="ORF">FOF46_09160</name>
</gene>
<evidence type="ECO:0000313" key="2">
    <source>
        <dbReference type="EMBL" id="TSE09223.1"/>
    </source>
</evidence>
<dbReference type="EMBL" id="VLNR01000015">
    <property type="protein sequence ID" value="TSE09223.1"/>
    <property type="molecule type" value="Genomic_DNA"/>
</dbReference>
<organism evidence="2 3">
    <name type="scientific">Aquimarina algiphila</name>
    <dbReference type="NCBI Taxonomy" id="2047982"/>
    <lineage>
        <taxon>Bacteria</taxon>
        <taxon>Pseudomonadati</taxon>
        <taxon>Bacteroidota</taxon>
        <taxon>Flavobacteriia</taxon>
        <taxon>Flavobacteriales</taxon>
        <taxon>Flavobacteriaceae</taxon>
        <taxon>Aquimarina</taxon>
    </lineage>
</organism>
<evidence type="ECO:0000313" key="3">
    <source>
        <dbReference type="Proteomes" id="UP000318833"/>
    </source>
</evidence>
<dbReference type="AlphaFoldDB" id="A0A554VLZ6"/>